<protein>
    <submittedName>
        <fullName evidence="1">Uncharacterized protein</fullName>
    </submittedName>
</protein>
<gene>
    <name evidence="1" type="ORF">PoB_006923900</name>
</gene>
<dbReference type="AlphaFoldDB" id="A0AAV4DF53"/>
<comment type="caution">
    <text evidence="1">The sequence shown here is derived from an EMBL/GenBank/DDBJ whole genome shotgun (WGS) entry which is preliminary data.</text>
</comment>
<name>A0AAV4DF53_9GAST</name>
<keyword evidence="2" id="KW-1185">Reference proteome</keyword>
<accession>A0AAV4DF53</accession>
<dbReference type="Proteomes" id="UP000735302">
    <property type="component" value="Unassembled WGS sequence"/>
</dbReference>
<evidence type="ECO:0000313" key="2">
    <source>
        <dbReference type="Proteomes" id="UP000735302"/>
    </source>
</evidence>
<proteinExistence type="predicted"/>
<reference evidence="1 2" key="1">
    <citation type="journal article" date="2021" name="Elife">
        <title>Chloroplast acquisition without the gene transfer in kleptoplastic sea slugs, Plakobranchus ocellatus.</title>
        <authorList>
            <person name="Maeda T."/>
            <person name="Takahashi S."/>
            <person name="Yoshida T."/>
            <person name="Shimamura S."/>
            <person name="Takaki Y."/>
            <person name="Nagai Y."/>
            <person name="Toyoda A."/>
            <person name="Suzuki Y."/>
            <person name="Arimoto A."/>
            <person name="Ishii H."/>
            <person name="Satoh N."/>
            <person name="Nishiyama T."/>
            <person name="Hasebe M."/>
            <person name="Maruyama T."/>
            <person name="Minagawa J."/>
            <person name="Obokata J."/>
            <person name="Shigenobu S."/>
        </authorList>
    </citation>
    <scope>NUCLEOTIDE SEQUENCE [LARGE SCALE GENOMIC DNA]</scope>
</reference>
<sequence length="94" mass="10584">MALQGSKRMKVRGCQVRQTPGQVAKIVNFMEGKNDLNSWLTQFERFAEVNKVNKWSRVKWASSLNALLTGRALDYCKPPPRDQAGGDHTLPPDV</sequence>
<evidence type="ECO:0000313" key="1">
    <source>
        <dbReference type="EMBL" id="GFO42734.1"/>
    </source>
</evidence>
<organism evidence="1 2">
    <name type="scientific">Plakobranchus ocellatus</name>
    <dbReference type="NCBI Taxonomy" id="259542"/>
    <lineage>
        <taxon>Eukaryota</taxon>
        <taxon>Metazoa</taxon>
        <taxon>Spiralia</taxon>
        <taxon>Lophotrochozoa</taxon>
        <taxon>Mollusca</taxon>
        <taxon>Gastropoda</taxon>
        <taxon>Heterobranchia</taxon>
        <taxon>Euthyneura</taxon>
        <taxon>Panpulmonata</taxon>
        <taxon>Sacoglossa</taxon>
        <taxon>Placobranchoidea</taxon>
        <taxon>Plakobranchidae</taxon>
        <taxon>Plakobranchus</taxon>
    </lineage>
</organism>
<dbReference type="EMBL" id="BLXT01007816">
    <property type="protein sequence ID" value="GFO42734.1"/>
    <property type="molecule type" value="Genomic_DNA"/>
</dbReference>